<feature type="compositionally biased region" description="Acidic residues" evidence="1">
    <location>
        <begin position="292"/>
        <end position="303"/>
    </location>
</feature>
<reference evidence="3" key="1">
    <citation type="submission" date="2024-06" db="EMBL/GenBank/DDBJ databases">
        <title>Multi-omics analyses provide insights into the biosynthesis of the anticancer antibiotic pleurotin in Hohenbuehelia grisea.</title>
        <authorList>
            <person name="Weaver J.A."/>
            <person name="Alberti F."/>
        </authorList>
    </citation>
    <scope>NUCLEOTIDE SEQUENCE [LARGE SCALE GENOMIC DNA]</scope>
    <source>
        <strain evidence="3">T-177</strain>
    </source>
</reference>
<dbReference type="Proteomes" id="UP001556367">
    <property type="component" value="Unassembled WGS sequence"/>
</dbReference>
<accession>A0ABR3IYA8</accession>
<proteinExistence type="predicted"/>
<feature type="region of interest" description="Disordered" evidence="1">
    <location>
        <begin position="266"/>
        <end position="303"/>
    </location>
</feature>
<gene>
    <name evidence="2" type="ORF">HGRIS_010895</name>
</gene>
<feature type="compositionally biased region" description="Basic and acidic residues" evidence="1">
    <location>
        <begin position="271"/>
        <end position="281"/>
    </location>
</feature>
<evidence type="ECO:0000313" key="3">
    <source>
        <dbReference type="Proteomes" id="UP001556367"/>
    </source>
</evidence>
<dbReference type="EMBL" id="JASNQZ010000014">
    <property type="protein sequence ID" value="KAL0948303.1"/>
    <property type="molecule type" value="Genomic_DNA"/>
</dbReference>
<evidence type="ECO:0000256" key="1">
    <source>
        <dbReference type="SAM" id="MobiDB-lite"/>
    </source>
</evidence>
<protein>
    <submittedName>
        <fullName evidence="2">Uncharacterized protein</fullName>
    </submittedName>
</protein>
<organism evidence="2 3">
    <name type="scientific">Hohenbuehelia grisea</name>
    <dbReference type="NCBI Taxonomy" id="104357"/>
    <lineage>
        <taxon>Eukaryota</taxon>
        <taxon>Fungi</taxon>
        <taxon>Dikarya</taxon>
        <taxon>Basidiomycota</taxon>
        <taxon>Agaricomycotina</taxon>
        <taxon>Agaricomycetes</taxon>
        <taxon>Agaricomycetidae</taxon>
        <taxon>Agaricales</taxon>
        <taxon>Pleurotineae</taxon>
        <taxon>Pleurotaceae</taxon>
        <taxon>Hohenbuehelia</taxon>
    </lineage>
</organism>
<name>A0ABR3IYA8_9AGAR</name>
<feature type="region of interest" description="Disordered" evidence="1">
    <location>
        <begin position="634"/>
        <end position="654"/>
    </location>
</feature>
<evidence type="ECO:0000313" key="2">
    <source>
        <dbReference type="EMBL" id="KAL0948303.1"/>
    </source>
</evidence>
<feature type="region of interest" description="Disordered" evidence="1">
    <location>
        <begin position="541"/>
        <end position="567"/>
    </location>
</feature>
<keyword evidence="3" id="KW-1185">Reference proteome</keyword>
<sequence length="803" mass="88849">MFALHCKQISDIYAAALRELGHGHALWVPEPHQSNEVRPGDVGYLHQGAFIRLFSARLPAEHSRNRLFGVPVGFKPLDIPESLVAVVEKYFDPGTLRSCNIQETKFGVAAEGCGLPGSAGIQFTCSDRQGAVLLLTRKGIREDILALDLCKEYAKEHYESWYDFANRQLRLGLNNGDIILVTGCDKTAEWATAAFNERSRGVGISFYGGFPMVGGAEVSLSGSWQTGTSVQHRSGPVSDCGDVKYDQTIFIRSYKVKESITGAPKVIRAASEPRDDERSGPEQDSLAVPVEDPMDAEDDAEEDDDPLRVFNALDALADHILENSDADLAIVHDNDLYADTPRLVGMDTSDTSQTVADIVQRYEDNFFARDRRSTVTIDGLCPPSPLEGNLFNGNLSSGIEIDYEVCNHLELDASPLELTQRYEDNLFARDRRSTVTIDGLCPPSPLEGNPFSGNLSSGIEIDYEVCNHLELDASPLAPMQHNFFARDRCSTVTIDAYPSSPFEGNLFNSVDPPSSFEKGYNIFMLDHSALSFASSSLGDSLSWESPRDDQSPFPTSQVPLSPIRPPSSSFPTYQRVNPCLGQSFSDYDSEVEYGGSFVDERSLAQHGARHSQAAPTLTTSLLVSHSARARRKHCNFAGSSPRSRSRSPPPRNTCSSIYQEYLSDRGYPKRMTTPEAFIEDAHETSGIQVTINDAAPCLESASGDQLRSHQNNPLDRLRWPRPVTTEYECTRWPDPRATLRRRKRLAFDGREIVNTMTPSTDDDFRRASPGATPFQCPGRKVDASITQTREYGMIPFPPLFPRQ</sequence>
<comment type="caution">
    <text evidence="2">The sequence shown here is derived from an EMBL/GenBank/DDBJ whole genome shotgun (WGS) entry which is preliminary data.</text>
</comment>
<feature type="region of interest" description="Disordered" evidence="1">
    <location>
        <begin position="756"/>
        <end position="778"/>
    </location>
</feature>